<accession>A0A9P6HZL4</accession>
<evidence type="ECO:0000313" key="1">
    <source>
        <dbReference type="EMBL" id="KAF9872096.1"/>
    </source>
</evidence>
<dbReference type="AlphaFoldDB" id="A0A9P6HZL4"/>
<dbReference type="EMBL" id="JAATWM020000040">
    <property type="protein sequence ID" value="KAF9872096.1"/>
    <property type="molecule type" value="Genomic_DNA"/>
</dbReference>
<dbReference type="OrthoDB" id="5086500at2759"/>
<comment type="caution">
    <text evidence="1">The sequence shown here is derived from an EMBL/GenBank/DDBJ whole genome shotgun (WGS) entry which is preliminary data.</text>
</comment>
<reference evidence="1" key="1">
    <citation type="submission" date="2020-03" db="EMBL/GenBank/DDBJ databases">
        <authorList>
            <person name="He L."/>
        </authorList>
    </citation>
    <scope>NUCLEOTIDE SEQUENCE</scope>
    <source>
        <strain evidence="1">CkLH20</strain>
    </source>
</reference>
<keyword evidence="2" id="KW-1185">Reference proteome</keyword>
<dbReference type="RefSeq" id="XP_038741557.1">
    <property type="nucleotide sequence ID" value="XM_038893147.1"/>
</dbReference>
<dbReference type="Proteomes" id="UP000781932">
    <property type="component" value="Unassembled WGS sequence"/>
</dbReference>
<dbReference type="GeneID" id="62166221"/>
<gene>
    <name evidence="1" type="ORF">CkaCkLH20_10433</name>
</gene>
<proteinExistence type="predicted"/>
<evidence type="ECO:0000313" key="2">
    <source>
        <dbReference type="Proteomes" id="UP000781932"/>
    </source>
</evidence>
<organism evidence="1 2">
    <name type="scientific">Colletotrichum karsti</name>
    <dbReference type="NCBI Taxonomy" id="1095194"/>
    <lineage>
        <taxon>Eukaryota</taxon>
        <taxon>Fungi</taxon>
        <taxon>Dikarya</taxon>
        <taxon>Ascomycota</taxon>
        <taxon>Pezizomycotina</taxon>
        <taxon>Sordariomycetes</taxon>
        <taxon>Hypocreomycetidae</taxon>
        <taxon>Glomerellales</taxon>
        <taxon>Glomerellaceae</taxon>
        <taxon>Colletotrichum</taxon>
        <taxon>Colletotrichum boninense species complex</taxon>
    </lineage>
</organism>
<name>A0A9P6HZL4_9PEZI</name>
<protein>
    <submittedName>
        <fullName evidence="1">Uncharacterized protein</fullName>
    </submittedName>
</protein>
<sequence>MHLRNTVALFAASAAATHPRLSRRDVSWGPIIGFQATTSEIISTTSTMYPGKMPSNQKGYMFTWIGVGGEGDGKDLIQSIVGSYPAGQSECTGANADSTWCVSSEVYGLDSSGATMQFVGEKTTADANYENGIIFDYKLKDTSSYSWTQTMTDAVTGDVLSTYTKVSKQKSTLWNTAIELQDSNGVAASGTTEPQYYVNTTIVLAEADANFGSTIYGESGGSYTTPKTTDGGKTWTIEKITVPAMSS</sequence>
<reference evidence="1" key="2">
    <citation type="submission" date="2020-11" db="EMBL/GenBank/DDBJ databases">
        <title>Whole genome sequencing of Colletotrichum sp.</title>
        <authorList>
            <person name="Li H."/>
        </authorList>
    </citation>
    <scope>NUCLEOTIDE SEQUENCE</scope>
    <source>
        <strain evidence="1">CkLH20</strain>
    </source>
</reference>